<proteinExistence type="predicted"/>
<dbReference type="Proteomes" id="UP000198982">
    <property type="component" value="Unassembled WGS sequence"/>
</dbReference>
<protein>
    <submittedName>
        <fullName evidence="1">Uncharacterized protein</fullName>
    </submittedName>
</protein>
<dbReference type="RefSeq" id="WP_143038382.1">
    <property type="nucleotide sequence ID" value="NZ_FNTJ01000003.1"/>
</dbReference>
<dbReference type="AlphaFoldDB" id="A0A1H5A029"/>
<reference evidence="2" key="1">
    <citation type="submission" date="2016-10" db="EMBL/GenBank/DDBJ databases">
        <authorList>
            <person name="Varghese N."/>
            <person name="Submissions S."/>
        </authorList>
    </citation>
    <scope>NUCLEOTIDE SEQUENCE [LARGE SCALE GENOMIC DNA]</scope>
    <source>
        <strain evidence="2">DSM 9751</strain>
    </source>
</reference>
<organism evidence="1 2">
    <name type="scientific">Pseudomonas saponiphila</name>
    <dbReference type="NCBI Taxonomy" id="556534"/>
    <lineage>
        <taxon>Bacteria</taxon>
        <taxon>Pseudomonadati</taxon>
        <taxon>Pseudomonadota</taxon>
        <taxon>Gammaproteobacteria</taxon>
        <taxon>Pseudomonadales</taxon>
        <taxon>Pseudomonadaceae</taxon>
        <taxon>Pseudomonas</taxon>
    </lineage>
</organism>
<dbReference type="EMBL" id="FNTJ01000003">
    <property type="protein sequence ID" value="SED35753.1"/>
    <property type="molecule type" value="Genomic_DNA"/>
</dbReference>
<evidence type="ECO:0000313" key="2">
    <source>
        <dbReference type="Proteomes" id="UP000198982"/>
    </source>
</evidence>
<accession>A0A1H5A029</accession>
<name>A0A1H5A029_9PSED</name>
<evidence type="ECO:0000313" key="1">
    <source>
        <dbReference type="EMBL" id="SED35753.1"/>
    </source>
</evidence>
<keyword evidence="2" id="KW-1185">Reference proteome</keyword>
<gene>
    <name evidence="1" type="ORF">SAMN05216178_6923</name>
</gene>
<sequence>MSHLSAEEQQLVATLEENFRIAKEPTNLLNTEYPMVVEFGGRKRCMTAWRKVTLGNLYIKVLFTSQLGPYFQVYSVSRKTGIKLHGEINLFARTPEVLDELLREFTDKFPGHFNGDAVSGAAEGQAA</sequence>